<keyword evidence="3" id="KW-1185">Reference proteome</keyword>
<feature type="compositionally biased region" description="Basic and acidic residues" evidence="1">
    <location>
        <begin position="79"/>
        <end position="91"/>
    </location>
</feature>
<name>A0ABP0MGD9_9DINO</name>
<comment type="caution">
    <text evidence="2">The sequence shown here is derived from an EMBL/GenBank/DDBJ whole genome shotgun (WGS) entry which is preliminary data.</text>
</comment>
<feature type="region of interest" description="Disordered" evidence="1">
    <location>
        <begin position="21"/>
        <end position="125"/>
    </location>
</feature>
<accession>A0ABP0MGD9</accession>
<dbReference type="EMBL" id="CAXAMN010017447">
    <property type="protein sequence ID" value="CAK9050560.1"/>
    <property type="molecule type" value="Genomic_DNA"/>
</dbReference>
<feature type="compositionally biased region" description="Low complexity" evidence="1">
    <location>
        <begin position="115"/>
        <end position="125"/>
    </location>
</feature>
<protein>
    <submittedName>
        <fullName evidence="2">Uncharacterized protein</fullName>
    </submittedName>
</protein>
<evidence type="ECO:0000313" key="3">
    <source>
        <dbReference type="Proteomes" id="UP001642484"/>
    </source>
</evidence>
<dbReference type="Proteomes" id="UP001642484">
    <property type="component" value="Unassembled WGS sequence"/>
</dbReference>
<proteinExistence type="predicted"/>
<gene>
    <name evidence="2" type="ORF">CCMP2556_LOCUS25769</name>
</gene>
<reference evidence="2 3" key="1">
    <citation type="submission" date="2024-02" db="EMBL/GenBank/DDBJ databases">
        <authorList>
            <person name="Chen Y."/>
            <person name="Shah S."/>
            <person name="Dougan E. K."/>
            <person name="Thang M."/>
            <person name="Chan C."/>
        </authorList>
    </citation>
    <scope>NUCLEOTIDE SEQUENCE [LARGE SCALE GENOMIC DNA]</scope>
</reference>
<feature type="compositionally biased region" description="Basic and acidic residues" evidence="1">
    <location>
        <begin position="38"/>
        <end position="52"/>
    </location>
</feature>
<organism evidence="2 3">
    <name type="scientific">Durusdinium trenchii</name>
    <dbReference type="NCBI Taxonomy" id="1381693"/>
    <lineage>
        <taxon>Eukaryota</taxon>
        <taxon>Sar</taxon>
        <taxon>Alveolata</taxon>
        <taxon>Dinophyceae</taxon>
        <taxon>Suessiales</taxon>
        <taxon>Symbiodiniaceae</taxon>
        <taxon>Durusdinium</taxon>
    </lineage>
</organism>
<sequence length="125" mass="14060">MEKRGRGDVLFRNLNRDDGLWQTAQLKTKSNTSQPKAVKGEEKPRSKQRSAEEILAGFRSGWTEKLQEEPVTSDAQADLGERTERSERAARATEAPSARSARSRSPKRESDGRSPSRSRWSRSSS</sequence>
<evidence type="ECO:0000256" key="1">
    <source>
        <dbReference type="SAM" id="MobiDB-lite"/>
    </source>
</evidence>
<feature type="compositionally biased region" description="Polar residues" evidence="1">
    <location>
        <begin position="22"/>
        <end position="35"/>
    </location>
</feature>
<evidence type="ECO:0000313" key="2">
    <source>
        <dbReference type="EMBL" id="CAK9050560.1"/>
    </source>
</evidence>